<comment type="subunit">
    <text evidence="9">Part of a complex composed of FtsB, FtsL and FtsQ.</text>
</comment>
<keyword evidence="8 9" id="KW-0131">Cell cycle</keyword>
<evidence type="ECO:0000313" key="12">
    <source>
        <dbReference type="Proteomes" id="UP000250928"/>
    </source>
</evidence>
<evidence type="ECO:0000256" key="4">
    <source>
        <dbReference type="ARBA" id="ARBA00022618"/>
    </source>
</evidence>
<evidence type="ECO:0000256" key="8">
    <source>
        <dbReference type="ARBA" id="ARBA00023306"/>
    </source>
</evidence>
<comment type="subcellular location">
    <subcellularLocation>
        <location evidence="9">Cell inner membrane</location>
        <topology evidence="9">Single-pass type II membrane protein</topology>
    </subcellularLocation>
    <subcellularLocation>
        <location evidence="1">Membrane</location>
    </subcellularLocation>
    <text evidence="9">Localizes to the division septum.</text>
</comment>
<dbReference type="Gene3D" id="3.40.50.11690">
    <property type="entry name" value="Cell division protein FtsQ/DivIB"/>
    <property type="match status" value="1"/>
</dbReference>
<dbReference type="HAMAP" id="MF_00911">
    <property type="entry name" value="FtsQ_subfam"/>
    <property type="match status" value="1"/>
</dbReference>
<sequence length="250" mass="27605">MSRVHVGRWLLGALLFLSMGIGGAWGVYQLGRPDVLPLRVVRIDGGLKHLDRSTLETAVGRVVTGNFFTVDVDAVRSAASSLAWVDRVSVRRVWPDTLLMRVVEQRPLARWGDGAMLNERGEIFRPVIDGVVEGLPLLAGPDETAAALARRYRQLSTRFADLGLEVVRMDMDRRRALSVVFRQGLALQVGSVDVDGRVDRFISAYPHLAKAQVGGRLVRVDLRYANGLSVYAEPLDDLQGEDVLEHRGQA</sequence>
<feature type="domain" description="POTRA" evidence="10">
    <location>
        <begin position="36"/>
        <end position="105"/>
    </location>
</feature>
<dbReference type="InterPro" id="IPR026579">
    <property type="entry name" value="FtsQ"/>
</dbReference>
<dbReference type="Pfam" id="PF08478">
    <property type="entry name" value="POTRA_1"/>
    <property type="match status" value="1"/>
</dbReference>
<dbReference type="EMBL" id="PQCO01000222">
    <property type="protein sequence ID" value="PUE00457.1"/>
    <property type="molecule type" value="Genomic_DNA"/>
</dbReference>
<organism evidence="11 12">
    <name type="scientific">Candidatus Sedimenticola endophacoides</name>
    <dbReference type="NCBI Taxonomy" id="2548426"/>
    <lineage>
        <taxon>Bacteria</taxon>
        <taxon>Pseudomonadati</taxon>
        <taxon>Pseudomonadota</taxon>
        <taxon>Gammaproteobacteria</taxon>
        <taxon>Chromatiales</taxon>
        <taxon>Sedimenticolaceae</taxon>
        <taxon>Sedimenticola</taxon>
    </lineage>
</organism>
<keyword evidence="7 9" id="KW-0472">Membrane</keyword>
<dbReference type="Pfam" id="PF03799">
    <property type="entry name" value="FtsQ_DivIB_C"/>
    <property type="match status" value="1"/>
</dbReference>
<comment type="caution">
    <text evidence="11">The sequence shown here is derived from an EMBL/GenBank/DDBJ whole genome shotgun (WGS) entry which is preliminary data.</text>
</comment>
<comment type="function">
    <text evidence="9">Essential cell division protein. May link together the upstream cell division proteins, which are predominantly cytoplasmic, with the downstream cell division proteins, which are predominantly periplasmic. May control correct divisome assembly.</text>
</comment>
<dbReference type="AlphaFoldDB" id="A0A6N4DT27"/>
<keyword evidence="4 9" id="KW-0132">Cell division</keyword>
<dbReference type="Proteomes" id="UP000250928">
    <property type="component" value="Unassembled WGS sequence"/>
</dbReference>
<dbReference type="GO" id="GO:0032153">
    <property type="term" value="C:cell division site"/>
    <property type="evidence" value="ECO:0007669"/>
    <property type="project" value="UniProtKB-UniRule"/>
</dbReference>
<comment type="similarity">
    <text evidence="9">Belongs to the FtsQ/DivIB family. FtsQ subfamily.</text>
</comment>
<dbReference type="InterPro" id="IPR034746">
    <property type="entry name" value="POTRA"/>
</dbReference>
<dbReference type="GO" id="GO:0005886">
    <property type="term" value="C:plasma membrane"/>
    <property type="evidence" value="ECO:0007669"/>
    <property type="project" value="UniProtKB-SubCell"/>
</dbReference>
<evidence type="ECO:0000256" key="3">
    <source>
        <dbReference type="ARBA" id="ARBA00022519"/>
    </source>
</evidence>
<evidence type="ECO:0000256" key="1">
    <source>
        <dbReference type="ARBA" id="ARBA00004370"/>
    </source>
</evidence>
<evidence type="ECO:0000256" key="2">
    <source>
        <dbReference type="ARBA" id="ARBA00022475"/>
    </source>
</evidence>
<evidence type="ECO:0000313" key="11">
    <source>
        <dbReference type="EMBL" id="PUE00457.1"/>
    </source>
</evidence>
<reference evidence="11 12" key="1">
    <citation type="submission" date="2018-01" db="EMBL/GenBank/DDBJ databases">
        <title>Novel co-symbiosis in the lucinid bivalve Phacoides pectinatus.</title>
        <authorList>
            <person name="Lim S.J."/>
            <person name="Davis B.G."/>
            <person name="Gill D.E."/>
            <person name="Engel A.S."/>
            <person name="Anderson L.C."/>
            <person name="Campbell B.J."/>
        </authorList>
    </citation>
    <scope>NUCLEOTIDE SEQUENCE [LARGE SCALE GENOMIC DNA]</scope>
    <source>
        <strain evidence="11">N3_P5</strain>
    </source>
</reference>
<dbReference type="InterPro" id="IPR013685">
    <property type="entry name" value="POTRA_FtsQ_type"/>
</dbReference>
<dbReference type="PANTHER" id="PTHR35851:SF1">
    <property type="entry name" value="CELL DIVISION PROTEIN FTSQ"/>
    <property type="match status" value="1"/>
</dbReference>
<dbReference type="GO" id="GO:0043093">
    <property type="term" value="P:FtsZ-dependent cytokinesis"/>
    <property type="evidence" value="ECO:0007669"/>
    <property type="project" value="UniProtKB-UniRule"/>
</dbReference>
<dbReference type="PANTHER" id="PTHR35851">
    <property type="entry name" value="CELL DIVISION PROTEIN FTSQ"/>
    <property type="match status" value="1"/>
</dbReference>
<evidence type="ECO:0000256" key="7">
    <source>
        <dbReference type="ARBA" id="ARBA00023136"/>
    </source>
</evidence>
<dbReference type="Gene3D" id="3.10.20.310">
    <property type="entry name" value="membrane protein fhac"/>
    <property type="match status" value="1"/>
</dbReference>
<proteinExistence type="inferred from homology"/>
<evidence type="ECO:0000259" key="10">
    <source>
        <dbReference type="PROSITE" id="PS51779"/>
    </source>
</evidence>
<evidence type="ECO:0000256" key="5">
    <source>
        <dbReference type="ARBA" id="ARBA00022692"/>
    </source>
</evidence>
<name>A0A6N4DT27_9GAMM</name>
<keyword evidence="3 9" id="KW-0997">Cell inner membrane</keyword>
<protein>
    <recommendedName>
        <fullName evidence="9">Cell division protein FtsQ</fullName>
    </recommendedName>
</protein>
<evidence type="ECO:0000256" key="6">
    <source>
        <dbReference type="ARBA" id="ARBA00022989"/>
    </source>
</evidence>
<accession>A0A6N4DT27</accession>
<evidence type="ECO:0000256" key="9">
    <source>
        <dbReference type="HAMAP-Rule" id="MF_00911"/>
    </source>
</evidence>
<dbReference type="GO" id="GO:0090529">
    <property type="term" value="P:cell septum assembly"/>
    <property type="evidence" value="ECO:0007669"/>
    <property type="project" value="InterPro"/>
</dbReference>
<keyword evidence="2 9" id="KW-1003">Cell membrane</keyword>
<gene>
    <name evidence="9" type="primary">ftsQ</name>
    <name evidence="11" type="ORF">C3L24_09270</name>
</gene>
<keyword evidence="6 9" id="KW-1133">Transmembrane helix</keyword>
<dbReference type="InterPro" id="IPR005548">
    <property type="entry name" value="Cell_div_FtsQ/DivIB_C"/>
</dbReference>
<keyword evidence="5 9" id="KW-0812">Transmembrane</keyword>
<dbReference type="PROSITE" id="PS51779">
    <property type="entry name" value="POTRA"/>
    <property type="match status" value="1"/>
</dbReference>
<dbReference type="InterPro" id="IPR045335">
    <property type="entry name" value="FtsQ_C_sf"/>
</dbReference>